<reference evidence="3 4" key="1">
    <citation type="journal article" date="2021" name="Elife">
        <title>Chloroplast acquisition without the gene transfer in kleptoplastic sea slugs, Plakobranchus ocellatus.</title>
        <authorList>
            <person name="Maeda T."/>
            <person name="Takahashi S."/>
            <person name="Yoshida T."/>
            <person name="Shimamura S."/>
            <person name="Takaki Y."/>
            <person name="Nagai Y."/>
            <person name="Toyoda A."/>
            <person name="Suzuki Y."/>
            <person name="Arimoto A."/>
            <person name="Ishii H."/>
            <person name="Satoh N."/>
            <person name="Nishiyama T."/>
            <person name="Hasebe M."/>
            <person name="Maruyama T."/>
            <person name="Minagawa J."/>
            <person name="Obokata J."/>
            <person name="Shigenobu S."/>
        </authorList>
    </citation>
    <scope>NUCLEOTIDE SEQUENCE [LARGE SCALE GENOMIC DNA]</scope>
</reference>
<dbReference type="InterPro" id="IPR036691">
    <property type="entry name" value="Endo/exonu/phosph_ase_sf"/>
</dbReference>
<accession>A0AAV4IG19</accession>
<keyword evidence="4" id="KW-1185">Reference proteome</keyword>
<dbReference type="GO" id="GO:0061343">
    <property type="term" value="P:cell adhesion involved in heart morphogenesis"/>
    <property type="evidence" value="ECO:0007669"/>
    <property type="project" value="TreeGrafter"/>
</dbReference>
<evidence type="ECO:0000256" key="1">
    <source>
        <dbReference type="SAM" id="Coils"/>
    </source>
</evidence>
<keyword evidence="3" id="KW-0255">Endonuclease</keyword>
<keyword evidence="1" id="KW-0175">Coiled coil</keyword>
<evidence type="ECO:0000313" key="4">
    <source>
        <dbReference type="Proteomes" id="UP000762676"/>
    </source>
</evidence>
<name>A0AAV4IG19_9GAST</name>
<dbReference type="Pfam" id="PF14529">
    <property type="entry name" value="Exo_endo_phos_2"/>
    <property type="match status" value="1"/>
</dbReference>
<dbReference type="InterPro" id="IPR005135">
    <property type="entry name" value="Endo/exonuclease/phosphatase"/>
</dbReference>
<protein>
    <submittedName>
        <fullName evidence="3">Endonuclease-reverse transcriptase</fullName>
    </submittedName>
</protein>
<dbReference type="Gene3D" id="3.60.10.10">
    <property type="entry name" value="Endonuclease/exonuclease/phosphatase"/>
    <property type="match status" value="1"/>
</dbReference>
<dbReference type="GO" id="GO:0031012">
    <property type="term" value="C:extracellular matrix"/>
    <property type="evidence" value="ECO:0007669"/>
    <property type="project" value="TreeGrafter"/>
</dbReference>
<dbReference type="SUPFAM" id="SSF56219">
    <property type="entry name" value="DNase I-like"/>
    <property type="match status" value="1"/>
</dbReference>
<evidence type="ECO:0000313" key="3">
    <source>
        <dbReference type="EMBL" id="GFS08730.1"/>
    </source>
</evidence>
<dbReference type="GO" id="GO:0007508">
    <property type="term" value="P:larval heart development"/>
    <property type="evidence" value="ECO:0007669"/>
    <property type="project" value="TreeGrafter"/>
</dbReference>
<dbReference type="AlphaFoldDB" id="A0AAV4IG19"/>
<dbReference type="PANTHER" id="PTHR33395">
    <property type="entry name" value="TRANSCRIPTASE, PUTATIVE-RELATED-RELATED"/>
    <property type="match status" value="1"/>
</dbReference>
<evidence type="ECO:0000259" key="2">
    <source>
        <dbReference type="Pfam" id="PF14529"/>
    </source>
</evidence>
<gene>
    <name evidence="3" type="ORF">ElyMa_004765000</name>
</gene>
<dbReference type="Proteomes" id="UP000762676">
    <property type="component" value="Unassembled WGS sequence"/>
</dbReference>
<dbReference type="PANTHER" id="PTHR33395:SF21">
    <property type="entry name" value="PERICARDIN"/>
    <property type="match status" value="1"/>
</dbReference>
<keyword evidence="3" id="KW-0540">Nuclease</keyword>
<dbReference type="GO" id="GO:0004519">
    <property type="term" value="F:endonuclease activity"/>
    <property type="evidence" value="ECO:0007669"/>
    <property type="project" value="UniProtKB-KW"/>
</dbReference>
<keyword evidence="3" id="KW-0378">Hydrolase</keyword>
<organism evidence="3 4">
    <name type="scientific">Elysia marginata</name>
    <dbReference type="NCBI Taxonomy" id="1093978"/>
    <lineage>
        <taxon>Eukaryota</taxon>
        <taxon>Metazoa</taxon>
        <taxon>Spiralia</taxon>
        <taxon>Lophotrochozoa</taxon>
        <taxon>Mollusca</taxon>
        <taxon>Gastropoda</taxon>
        <taxon>Heterobranchia</taxon>
        <taxon>Euthyneura</taxon>
        <taxon>Panpulmonata</taxon>
        <taxon>Sacoglossa</taxon>
        <taxon>Placobranchoidea</taxon>
        <taxon>Plakobranchidae</taxon>
        <taxon>Elysia</taxon>
    </lineage>
</organism>
<comment type="caution">
    <text evidence="3">The sequence shown here is derived from an EMBL/GenBank/DDBJ whole genome shotgun (WGS) entry which is preliminary data.</text>
</comment>
<dbReference type="EMBL" id="BMAT01009554">
    <property type="protein sequence ID" value="GFS08730.1"/>
    <property type="molecule type" value="Genomic_DNA"/>
</dbReference>
<feature type="domain" description="Endonuclease/exonuclease/phosphatase" evidence="2">
    <location>
        <begin position="6"/>
        <end position="112"/>
    </location>
</feature>
<proteinExistence type="predicted"/>
<feature type="coiled-coil region" evidence="1">
    <location>
        <begin position="189"/>
        <end position="216"/>
    </location>
</feature>
<sequence length="393" mass="45809">MEMKGRGNIIIIGDFNAKIGTKKKEEDLEWIGCHGIGERNQRGQRLLDFAAENKLYITNTFYQKTKSRYWTWKSPGQQYRNQIDFILSTDKSLFKNTEVITSIDVGSDHRMVRGKIMLNKTLMRLKRLSKKKGSKIEIKHLEAVKKTFQIKLANRFNALKEEPPSIEKFNEVIKETAEGICEKQVGTNHVEVDQEFKQLEAKRKELRCKENKTTAEKIEYTEINKTVKKKRRAKARQRRKDLVISVLEQKRVPKQTHKNGNKKKISYMKDKEGKTQTDRETILQICKDFYEKLYETASPVPQNTQNSSQDKEELPSFEEQEVIKCLNKMSKNKAPGPDEITSDIIRIGGAPAILYLTKALNQILTLKEIPPSWNEAKIIILYKKRRPRRHSKL</sequence>